<evidence type="ECO:0000313" key="11">
    <source>
        <dbReference type="Proteomes" id="UP000308430"/>
    </source>
</evidence>
<proteinExistence type="inferred from homology"/>
<dbReference type="Proteomes" id="UP000308430">
    <property type="component" value="Unassembled WGS sequence"/>
</dbReference>
<evidence type="ECO:0000256" key="6">
    <source>
        <dbReference type="ARBA" id="ARBA00029447"/>
    </source>
</evidence>
<dbReference type="EMBL" id="SSOC01000002">
    <property type="protein sequence ID" value="THF66322.1"/>
    <property type="molecule type" value="Genomic_DNA"/>
</dbReference>
<protein>
    <submittedName>
        <fullName evidence="10">Methyl-accepting chemotaxis protein</fullName>
    </submittedName>
</protein>
<dbReference type="InterPro" id="IPR004090">
    <property type="entry name" value="Chemotax_Me-accpt_rcpt"/>
</dbReference>
<accession>A0A4S4B195</accession>
<keyword evidence="2 8" id="KW-0812">Transmembrane</keyword>
<name>A0A4S4B195_9RHOO</name>
<dbReference type="SMART" id="SM00283">
    <property type="entry name" value="MA"/>
    <property type="match status" value="1"/>
</dbReference>
<reference evidence="10 11" key="1">
    <citation type="submission" date="2019-04" db="EMBL/GenBank/DDBJ databases">
        <title>Azoarcus nasutitermitis sp. nov. isolated from termite nest.</title>
        <authorList>
            <person name="Lin S.-Y."/>
            <person name="Hameed A."/>
            <person name="Hsu Y.-H."/>
            <person name="Young C.-C."/>
        </authorList>
    </citation>
    <scope>NUCLEOTIDE SEQUENCE [LARGE SCALE GENOMIC DNA]</scope>
    <source>
        <strain evidence="10 11">CC-YHH838</strain>
    </source>
</reference>
<dbReference type="PROSITE" id="PS50111">
    <property type="entry name" value="CHEMOTAXIS_TRANSDUC_2"/>
    <property type="match status" value="1"/>
</dbReference>
<dbReference type="AlphaFoldDB" id="A0A4S4B195"/>
<dbReference type="FunFam" id="1.10.287.950:FF:000001">
    <property type="entry name" value="Methyl-accepting chemotaxis sensory transducer"/>
    <property type="match status" value="1"/>
</dbReference>
<evidence type="ECO:0000259" key="9">
    <source>
        <dbReference type="PROSITE" id="PS50111"/>
    </source>
</evidence>
<dbReference type="GO" id="GO:0007165">
    <property type="term" value="P:signal transduction"/>
    <property type="evidence" value="ECO:0007669"/>
    <property type="project" value="UniProtKB-KW"/>
</dbReference>
<dbReference type="Pfam" id="PF00015">
    <property type="entry name" value="MCPsignal"/>
    <property type="match status" value="1"/>
</dbReference>
<keyword evidence="4 8" id="KW-0472">Membrane</keyword>
<evidence type="ECO:0000256" key="3">
    <source>
        <dbReference type="ARBA" id="ARBA00022989"/>
    </source>
</evidence>
<comment type="similarity">
    <text evidence="6">Belongs to the methyl-accepting chemotaxis (MCP) protein family.</text>
</comment>
<dbReference type="PANTHER" id="PTHR32089">
    <property type="entry name" value="METHYL-ACCEPTING CHEMOTAXIS PROTEIN MCPB"/>
    <property type="match status" value="1"/>
</dbReference>
<dbReference type="Pfam" id="PF12729">
    <property type="entry name" value="4HB_MCP_1"/>
    <property type="match status" value="1"/>
</dbReference>
<dbReference type="Gene3D" id="1.10.287.950">
    <property type="entry name" value="Methyl-accepting chemotaxis protein"/>
    <property type="match status" value="1"/>
</dbReference>
<comment type="subcellular location">
    <subcellularLocation>
        <location evidence="1">Membrane</location>
        <topology evidence="1">Multi-pass membrane protein</topology>
    </subcellularLocation>
</comment>
<dbReference type="InterPro" id="IPR024478">
    <property type="entry name" value="HlyB_4HB_MCP"/>
</dbReference>
<dbReference type="InterPro" id="IPR004089">
    <property type="entry name" value="MCPsignal_dom"/>
</dbReference>
<comment type="caution">
    <text evidence="10">The sequence shown here is derived from an EMBL/GenBank/DDBJ whole genome shotgun (WGS) entry which is preliminary data.</text>
</comment>
<feature type="domain" description="Methyl-accepting transducer" evidence="9">
    <location>
        <begin position="300"/>
        <end position="536"/>
    </location>
</feature>
<dbReference type="CDD" id="cd11386">
    <property type="entry name" value="MCP_signal"/>
    <property type="match status" value="1"/>
</dbReference>
<evidence type="ECO:0000313" key="10">
    <source>
        <dbReference type="EMBL" id="THF66322.1"/>
    </source>
</evidence>
<gene>
    <name evidence="10" type="ORF">E6C76_05620</name>
</gene>
<dbReference type="PANTHER" id="PTHR32089:SF119">
    <property type="entry name" value="METHYL-ACCEPTING CHEMOTAXIS PROTEIN CTPL"/>
    <property type="match status" value="1"/>
</dbReference>
<dbReference type="CDD" id="cd19411">
    <property type="entry name" value="MCP2201-like_sensor"/>
    <property type="match status" value="1"/>
</dbReference>
<organism evidence="10 11">
    <name type="scientific">Pseudothauera nasutitermitis</name>
    <dbReference type="NCBI Taxonomy" id="2565930"/>
    <lineage>
        <taxon>Bacteria</taxon>
        <taxon>Pseudomonadati</taxon>
        <taxon>Pseudomonadota</taxon>
        <taxon>Betaproteobacteria</taxon>
        <taxon>Rhodocyclales</taxon>
        <taxon>Zoogloeaceae</taxon>
        <taxon>Pseudothauera</taxon>
    </lineage>
</organism>
<evidence type="ECO:0000256" key="4">
    <source>
        <dbReference type="ARBA" id="ARBA00023136"/>
    </source>
</evidence>
<dbReference type="GO" id="GO:0006935">
    <property type="term" value="P:chemotaxis"/>
    <property type="evidence" value="ECO:0007669"/>
    <property type="project" value="InterPro"/>
</dbReference>
<dbReference type="InterPro" id="IPR047347">
    <property type="entry name" value="YvaQ-like_sensor"/>
</dbReference>
<dbReference type="OrthoDB" id="5298972at2"/>
<keyword evidence="5 7" id="KW-0807">Transducer</keyword>
<dbReference type="SUPFAM" id="SSF58104">
    <property type="entry name" value="Methyl-accepting chemotaxis protein (MCP) signaling domain"/>
    <property type="match status" value="1"/>
</dbReference>
<sequence length="573" mass="60936">MTFRRGKRARVRYEAIAIGNDFTMNRLNSSMTVGMRLALGFGLVLAMLVGLTATGIQEVNFVDDTLTRITEVNAVKQRYAINFRGSVHDRAIALRDATLVRDQTELAAVLAEIERLSRFYAESAEALDRLLAAEADGERAERAILAGIKEIEARALPLVGRVLAEARAGERFTAQTLLLDEAGPALSEWLVRINQFIDHQEDKNQAATASARTATKRFAWLMVVLCGVALAVSVLVAWRIIHGLKSTLGGEPDVAAGVVTRIAAGDLASPVDAARPGSMLAAVAGMQDKLATMFREMVELASALSDKAYTVGEASRAAQAAARRQAELSSATAAGIEQMTTSIADVSQVARRTEDNSARTSALSQEGVALVESAAAEMARISTTVLSSLEMIRRLQQRSEEIGSVAGAIDEIADQTNLLALNAAIEAARAGESGRGFAVVADEVRTLAGRTGQATAEIAQMIEQIRADTRQAVSAMETAAPQVEKGLALANQASAMLGEIHSQAASSLEHVHEVARATGEQAAAAAGISGNVEQIATMSGETSRAMEHSTRSAEELERISARLKDYVGRFRLK</sequence>
<feature type="transmembrane region" description="Helical" evidence="8">
    <location>
        <begin position="218"/>
        <end position="238"/>
    </location>
</feature>
<evidence type="ECO:0000256" key="8">
    <source>
        <dbReference type="SAM" id="Phobius"/>
    </source>
</evidence>
<keyword evidence="11" id="KW-1185">Reference proteome</keyword>
<dbReference type="GO" id="GO:0004888">
    <property type="term" value="F:transmembrane signaling receptor activity"/>
    <property type="evidence" value="ECO:0007669"/>
    <property type="project" value="InterPro"/>
</dbReference>
<evidence type="ECO:0000256" key="2">
    <source>
        <dbReference type="ARBA" id="ARBA00022692"/>
    </source>
</evidence>
<dbReference type="PRINTS" id="PR00260">
    <property type="entry name" value="CHEMTRNSDUCR"/>
</dbReference>
<evidence type="ECO:0000256" key="5">
    <source>
        <dbReference type="ARBA" id="ARBA00023224"/>
    </source>
</evidence>
<dbReference type="GO" id="GO:0016020">
    <property type="term" value="C:membrane"/>
    <property type="evidence" value="ECO:0007669"/>
    <property type="project" value="UniProtKB-SubCell"/>
</dbReference>
<evidence type="ECO:0000256" key="7">
    <source>
        <dbReference type="PROSITE-ProRule" id="PRU00284"/>
    </source>
</evidence>
<keyword evidence="3 8" id="KW-1133">Transmembrane helix</keyword>
<evidence type="ECO:0000256" key="1">
    <source>
        <dbReference type="ARBA" id="ARBA00004141"/>
    </source>
</evidence>